<keyword evidence="1" id="KW-0560">Oxidoreductase</keyword>
<feature type="non-terminal residue" evidence="3">
    <location>
        <position position="175"/>
    </location>
</feature>
<dbReference type="PANTHER" id="PTHR43854">
    <property type="entry name" value="INDOLEPYRUVATE OXIDOREDUCTASE SUBUNIT IORB"/>
    <property type="match status" value="1"/>
</dbReference>
<sequence length="175" mass="18493">MKTETTQPVSILIAALGGEGGGVLSNWLVESAITAGFPVQSTSIPGVAQRTGATTYYLEIYPVPIEELEGLEPVLTLTPGPGEIDLMIASELLEAGRAMQNGFISPNRTSLIASTHRFYSVAEKTVTADGRYQAESIIRAAEELAQKSLLRDYRLLAEQSGSIINAVLVGAIAAS</sequence>
<gene>
    <name evidence="3" type="ORF">METZ01_LOCUS385182</name>
</gene>
<organism evidence="3">
    <name type="scientific">marine metagenome</name>
    <dbReference type="NCBI Taxonomy" id="408172"/>
    <lineage>
        <taxon>unclassified sequences</taxon>
        <taxon>metagenomes</taxon>
        <taxon>ecological metagenomes</taxon>
    </lineage>
</organism>
<dbReference type="EMBL" id="UINC01143417">
    <property type="protein sequence ID" value="SVD32328.1"/>
    <property type="molecule type" value="Genomic_DNA"/>
</dbReference>
<dbReference type="InterPro" id="IPR052198">
    <property type="entry name" value="IorB_Oxidoreductase"/>
</dbReference>
<dbReference type="Gene3D" id="3.40.920.10">
    <property type="entry name" value="Pyruvate-ferredoxin oxidoreductase, PFOR, domain III"/>
    <property type="match status" value="1"/>
</dbReference>
<feature type="domain" description="Pyruvate/ketoisovalerate oxidoreductase catalytic" evidence="2">
    <location>
        <begin position="17"/>
        <end position="174"/>
    </location>
</feature>
<dbReference type="InterPro" id="IPR002869">
    <property type="entry name" value="Pyrv_flavodox_OxRed_cen"/>
</dbReference>
<evidence type="ECO:0000256" key="1">
    <source>
        <dbReference type="ARBA" id="ARBA00023002"/>
    </source>
</evidence>
<evidence type="ECO:0000313" key="3">
    <source>
        <dbReference type="EMBL" id="SVD32328.1"/>
    </source>
</evidence>
<dbReference type="Pfam" id="PF01558">
    <property type="entry name" value="POR"/>
    <property type="match status" value="1"/>
</dbReference>
<accession>A0A382UF50</accession>
<proteinExistence type="predicted"/>
<name>A0A382UF50_9ZZZZ</name>
<reference evidence="3" key="1">
    <citation type="submission" date="2018-05" db="EMBL/GenBank/DDBJ databases">
        <authorList>
            <person name="Lanie J.A."/>
            <person name="Ng W.-L."/>
            <person name="Kazmierczak K.M."/>
            <person name="Andrzejewski T.M."/>
            <person name="Davidsen T.M."/>
            <person name="Wayne K.J."/>
            <person name="Tettelin H."/>
            <person name="Glass J.I."/>
            <person name="Rusch D."/>
            <person name="Podicherti R."/>
            <person name="Tsui H.-C.T."/>
            <person name="Winkler M.E."/>
        </authorList>
    </citation>
    <scope>NUCLEOTIDE SEQUENCE</scope>
</reference>
<dbReference type="AlphaFoldDB" id="A0A382UF50"/>
<dbReference type="InterPro" id="IPR019752">
    <property type="entry name" value="Pyrv/ketoisovalerate_OxRed_cat"/>
</dbReference>
<evidence type="ECO:0000259" key="2">
    <source>
        <dbReference type="Pfam" id="PF01558"/>
    </source>
</evidence>
<dbReference type="GO" id="GO:0016903">
    <property type="term" value="F:oxidoreductase activity, acting on the aldehyde or oxo group of donors"/>
    <property type="evidence" value="ECO:0007669"/>
    <property type="project" value="InterPro"/>
</dbReference>
<protein>
    <recommendedName>
        <fullName evidence="2">Pyruvate/ketoisovalerate oxidoreductase catalytic domain-containing protein</fullName>
    </recommendedName>
</protein>
<dbReference type="PANTHER" id="PTHR43854:SF1">
    <property type="entry name" value="INDOLEPYRUVATE OXIDOREDUCTASE SUBUNIT IORB"/>
    <property type="match status" value="1"/>
</dbReference>